<dbReference type="AlphaFoldDB" id="A0A7G7GEM1"/>
<organism evidence="5 6">
    <name type="scientific">Adhaeribacter swui</name>
    <dbReference type="NCBI Taxonomy" id="2086471"/>
    <lineage>
        <taxon>Bacteria</taxon>
        <taxon>Pseudomonadati</taxon>
        <taxon>Bacteroidota</taxon>
        <taxon>Cytophagia</taxon>
        <taxon>Cytophagales</taxon>
        <taxon>Hymenobacteraceae</taxon>
        <taxon>Adhaeribacter</taxon>
    </lineage>
</organism>
<evidence type="ECO:0000256" key="2">
    <source>
        <dbReference type="ARBA" id="ARBA00023015"/>
    </source>
</evidence>
<evidence type="ECO:0000313" key="5">
    <source>
        <dbReference type="EMBL" id="QNF35605.1"/>
    </source>
</evidence>
<protein>
    <submittedName>
        <fullName evidence="5">BlaI/MecI/CopY family transcriptional regulator</fullName>
    </submittedName>
</protein>
<dbReference type="GO" id="GO:0045892">
    <property type="term" value="P:negative regulation of DNA-templated transcription"/>
    <property type="evidence" value="ECO:0007669"/>
    <property type="project" value="InterPro"/>
</dbReference>
<keyword evidence="6" id="KW-1185">Reference proteome</keyword>
<reference evidence="5 6" key="1">
    <citation type="journal article" date="2018" name="Int. J. Syst. Evol. Microbiol.">
        <title>Adhaeribacter swui sp. nov., isolated from wet mud.</title>
        <authorList>
            <person name="Kim D.U."/>
            <person name="Kim K.W."/>
            <person name="Kang M.S."/>
            <person name="Kim J.Y."/>
            <person name="Jang J.H."/>
            <person name="Kim M.K."/>
        </authorList>
    </citation>
    <scope>NUCLEOTIDE SEQUENCE [LARGE SCALE GENOMIC DNA]</scope>
    <source>
        <strain evidence="5 6">KCTC 52873</strain>
    </source>
</reference>
<dbReference type="InterPro" id="IPR036388">
    <property type="entry name" value="WH-like_DNA-bd_sf"/>
</dbReference>
<dbReference type="InterPro" id="IPR036390">
    <property type="entry name" value="WH_DNA-bd_sf"/>
</dbReference>
<dbReference type="SUPFAM" id="SSF46785">
    <property type="entry name" value="Winged helix' DNA-binding domain"/>
    <property type="match status" value="1"/>
</dbReference>
<sequence length="121" mass="14081">MEKLTAPEEQAMQAVWKMGEGHVKLFLEQIPDPKPPYTTLASTIKNLEKKGYLSSRLVGNTYLYQPAILEEEYKKKFMNNVVQNYFANSYKELVNFFVEQKKLSAEELKEIINMIEGKDKI</sequence>
<dbReference type="Gene3D" id="1.10.4040.10">
    <property type="entry name" value="Penicillinase repressor domain"/>
    <property type="match status" value="1"/>
</dbReference>
<dbReference type="KEGG" id="aswu:HUW51_23920"/>
<evidence type="ECO:0000313" key="6">
    <source>
        <dbReference type="Proteomes" id="UP000515237"/>
    </source>
</evidence>
<dbReference type="Gene3D" id="1.10.10.10">
    <property type="entry name" value="Winged helix-like DNA-binding domain superfamily/Winged helix DNA-binding domain"/>
    <property type="match status" value="1"/>
</dbReference>
<proteinExistence type="inferred from homology"/>
<comment type="similarity">
    <text evidence="1">Belongs to the BlaI transcriptional regulatory family.</text>
</comment>
<evidence type="ECO:0000256" key="4">
    <source>
        <dbReference type="ARBA" id="ARBA00023163"/>
    </source>
</evidence>
<evidence type="ECO:0000256" key="1">
    <source>
        <dbReference type="ARBA" id="ARBA00011046"/>
    </source>
</evidence>
<evidence type="ECO:0000256" key="3">
    <source>
        <dbReference type="ARBA" id="ARBA00023125"/>
    </source>
</evidence>
<keyword evidence="2" id="KW-0805">Transcription regulation</keyword>
<dbReference type="GO" id="GO:0003677">
    <property type="term" value="F:DNA binding"/>
    <property type="evidence" value="ECO:0007669"/>
    <property type="project" value="UniProtKB-KW"/>
</dbReference>
<accession>A0A7G7GEM1</accession>
<dbReference type="Proteomes" id="UP000515237">
    <property type="component" value="Chromosome"/>
</dbReference>
<dbReference type="EMBL" id="CP055156">
    <property type="protein sequence ID" value="QNF35605.1"/>
    <property type="molecule type" value="Genomic_DNA"/>
</dbReference>
<dbReference type="PIRSF" id="PIRSF019455">
    <property type="entry name" value="CopR_AtkY"/>
    <property type="match status" value="1"/>
</dbReference>
<dbReference type="RefSeq" id="WP_185272094.1">
    <property type="nucleotide sequence ID" value="NZ_CP055156.1"/>
</dbReference>
<keyword evidence="3" id="KW-0238">DNA-binding</keyword>
<keyword evidence="4" id="KW-0804">Transcription</keyword>
<dbReference type="InterPro" id="IPR005650">
    <property type="entry name" value="BlaI_family"/>
</dbReference>
<name>A0A7G7GEM1_9BACT</name>
<gene>
    <name evidence="5" type="ORF">HUW51_23920</name>
</gene>
<dbReference type="Pfam" id="PF03965">
    <property type="entry name" value="Penicillinase_R"/>
    <property type="match status" value="1"/>
</dbReference>